<dbReference type="Proteomes" id="UP000036947">
    <property type="component" value="Unassembled WGS sequence"/>
</dbReference>
<dbReference type="OrthoDB" id="10254187at2759"/>
<feature type="region of interest" description="Disordered" evidence="1">
    <location>
        <begin position="1"/>
        <end position="51"/>
    </location>
</feature>
<gene>
    <name evidence="2" type="ORF">TOPH_09006</name>
</gene>
<evidence type="ECO:0000256" key="1">
    <source>
        <dbReference type="SAM" id="MobiDB-lite"/>
    </source>
</evidence>
<sequence>MASKLTPFLLRSGVRTASRIARPQTPPAERHPPSGNSTPSLVGPATPASQLEAPAATEWKLAAATMLASAER</sequence>
<dbReference type="EMBL" id="LFRF01000060">
    <property type="protein sequence ID" value="KND86369.1"/>
    <property type="molecule type" value="Genomic_DNA"/>
</dbReference>
<evidence type="ECO:0000313" key="2">
    <source>
        <dbReference type="EMBL" id="KND86369.1"/>
    </source>
</evidence>
<accession>A0A0L0MX34</accession>
<proteinExistence type="predicted"/>
<dbReference type="AlphaFoldDB" id="A0A0L0MX34"/>
<keyword evidence="3" id="KW-1185">Reference proteome</keyword>
<organism evidence="2 3">
    <name type="scientific">Tolypocladium ophioglossoides (strain CBS 100239)</name>
    <name type="common">Snaketongue truffleclub</name>
    <name type="synonym">Elaphocordyceps ophioglossoides</name>
    <dbReference type="NCBI Taxonomy" id="1163406"/>
    <lineage>
        <taxon>Eukaryota</taxon>
        <taxon>Fungi</taxon>
        <taxon>Dikarya</taxon>
        <taxon>Ascomycota</taxon>
        <taxon>Pezizomycotina</taxon>
        <taxon>Sordariomycetes</taxon>
        <taxon>Hypocreomycetidae</taxon>
        <taxon>Hypocreales</taxon>
        <taxon>Ophiocordycipitaceae</taxon>
        <taxon>Tolypocladium</taxon>
    </lineage>
</organism>
<reference evidence="2 3" key="1">
    <citation type="journal article" date="2015" name="BMC Genomics">
        <title>The genome of the truffle-parasite Tolypocladium ophioglossoides and the evolution of antifungal peptaibiotics.</title>
        <authorList>
            <person name="Quandt C.A."/>
            <person name="Bushley K.E."/>
            <person name="Spatafora J.W."/>
        </authorList>
    </citation>
    <scope>NUCLEOTIDE SEQUENCE [LARGE SCALE GENOMIC DNA]</scope>
    <source>
        <strain evidence="2 3">CBS 100239</strain>
    </source>
</reference>
<evidence type="ECO:0000313" key="3">
    <source>
        <dbReference type="Proteomes" id="UP000036947"/>
    </source>
</evidence>
<protein>
    <submittedName>
        <fullName evidence="2">Uncharacterized protein</fullName>
    </submittedName>
</protein>
<name>A0A0L0MX34_TOLOC</name>
<comment type="caution">
    <text evidence="2">The sequence shown here is derived from an EMBL/GenBank/DDBJ whole genome shotgun (WGS) entry which is preliminary data.</text>
</comment>